<proteinExistence type="predicted"/>
<comment type="caution">
    <text evidence="1">The sequence shown here is derived from an EMBL/GenBank/DDBJ whole genome shotgun (WGS) entry which is preliminary data.</text>
</comment>
<evidence type="ECO:0000313" key="1">
    <source>
        <dbReference type="EMBL" id="TJZ89743.1"/>
    </source>
</evidence>
<keyword evidence="2" id="KW-1185">Reference proteome</keyword>
<sequence>MRHAPAALTLALLIAACSEGGEFPALLPTDQVLAEPALPAHAAAGRADPAPVEGATLTRAEALRARAAALQRPVVDPDLRARAGR</sequence>
<organism evidence="1 2">
    <name type="scientific">Paracoccus gahaiensis</name>
    <dbReference type="NCBI Taxonomy" id="1706839"/>
    <lineage>
        <taxon>Bacteria</taxon>
        <taxon>Pseudomonadati</taxon>
        <taxon>Pseudomonadota</taxon>
        <taxon>Alphaproteobacteria</taxon>
        <taxon>Rhodobacterales</taxon>
        <taxon>Paracoccaceae</taxon>
        <taxon>Paracoccus</taxon>
    </lineage>
</organism>
<dbReference type="PROSITE" id="PS51257">
    <property type="entry name" value="PROKAR_LIPOPROTEIN"/>
    <property type="match status" value="1"/>
</dbReference>
<gene>
    <name evidence="1" type="ORF">FA743_17795</name>
</gene>
<dbReference type="Proteomes" id="UP000309747">
    <property type="component" value="Unassembled WGS sequence"/>
</dbReference>
<protein>
    <submittedName>
        <fullName evidence="1">Uncharacterized protein</fullName>
    </submittedName>
</protein>
<reference evidence="1 2" key="1">
    <citation type="submission" date="2019-04" db="EMBL/GenBank/DDBJ databases">
        <authorList>
            <person name="Li J."/>
        </authorList>
    </citation>
    <scope>NUCLEOTIDE SEQUENCE [LARGE SCALE GENOMIC DNA]</scope>
    <source>
        <strain evidence="1 2">KCTC 42687</strain>
    </source>
</reference>
<dbReference type="RefSeq" id="WP_136887430.1">
    <property type="nucleotide sequence ID" value="NZ_SUNI01000026.1"/>
</dbReference>
<dbReference type="AlphaFoldDB" id="A0A4U0R4B9"/>
<dbReference type="EMBL" id="SUNI01000026">
    <property type="protein sequence ID" value="TJZ89743.1"/>
    <property type="molecule type" value="Genomic_DNA"/>
</dbReference>
<evidence type="ECO:0000313" key="2">
    <source>
        <dbReference type="Proteomes" id="UP000309747"/>
    </source>
</evidence>
<accession>A0A4U0R4B9</accession>
<name>A0A4U0R4B9_9RHOB</name>